<dbReference type="InterPro" id="IPR003876">
    <property type="entry name" value="Arg_deiminase"/>
</dbReference>
<evidence type="ECO:0000256" key="1">
    <source>
        <dbReference type="ARBA" id="ARBA00005213"/>
    </source>
</evidence>
<dbReference type="GO" id="GO:0019546">
    <property type="term" value="P:L-arginine deiminase pathway"/>
    <property type="evidence" value="ECO:0007669"/>
    <property type="project" value="TreeGrafter"/>
</dbReference>
<proteinExistence type="inferred from homology"/>
<comment type="similarity">
    <text evidence="2">Belongs to the arginine deiminase family.</text>
</comment>
<accession>A0AA48GPS8</accession>
<dbReference type="SUPFAM" id="SSF55909">
    <property type="entry name" value="Pentein"/>
    <property type="match status" value="1"/>
</dbReference>
<dbReference type="RefSeq" id="WP_316412541.1">
    <property type="nucleotide sequence ID" value="NZ_AP027080.1"/>
</dbReference>
<keyword evidence="4" id="KW-0378">Hydrolase</keyword>
<dbReference type="Proteomes" id="UP001238179">
    <property type="component" value="Chromosome"/>
</dbReference>
<evidence type="ECO:0000256" key="6">
    <source>
        <dbReference type="PIRSR" id="PIRSR006356-1"/>
    </source>
</evidence>
<evidence type="ECO:0000256" key="3">
    <source>
        <dbReference type="ARBA" id="ARBA00012171"/>
    </source>
</evidence>
<comment type="pathway">
    <text evidence="1">Amino-acid degradation; L-arginine degradation via ADI pathway; carbamoyl phosphate from L-arginine: step 1/2.</text>
</comment>
<feature type="active site" description="Amidino-cysteine intermediate" evidence="6">
    <location>
        <position position="419"/>
    </location>
</feature>
<dbReference type="Gene3D" id="1.10.3930.10">
    <property type="entry name" value="Arginine deiminase"/>
    <property type="match status" value="1"/>
</dbReference>
<dbReference type="EMBL" id="AP027080">
    <property type="protein sequence ID" value="BDU73874.1"/>
    <property type="molecule type" value="Genomic_DNA"/>
</dbReference>
<name>A0AA48GPS8_9BACT</name>
<dbReference type="PRINTS" id="PR01466">
    <property type="entry name" value="ARGDEIMINASE"/>
</dbReference>
<dbReference type="EC" id="3.5.3.6" evidence="3"/>
<dbReference type="Gene3D" id="3.75.10.10">
    <property type="entry name" value="L-arginine/glycine Amidinotransferase, Chain A"/>
    <property type="match status" value="1"/>
</dbReference>
<dbReference type="KEGG" id="msil:METEAL_30480"/>
<gene>
    <name evidence="7" type="primary">arcA2</name>
    <name evidence="7" type="ORF">METEAL_30480</name>
</gene>
<evidence type="ECO:0000256" key="5">
    <source>
        <dbReference type="ARBA" id="ARBA00049429"/>
    </source>
</evidence>
<dbReference type="GO" id="GO:0016990">
    <property type="term" value="F:arginine deiminase activity"/>
    <property type="evidence" value="ECO:0007669"/>
    <property type="project" value="UniProtKB-EC"/>
</dbReference>
<comment type="catalytic activity">
    <reaction evidence="5">
        <text>L-arginine + H2O = L-citrulline + NH4(+)</text>
        <dbReference type="Rhea" id="RHEA:19597"/>
        <dbReference type="ChEBI" id="CHEBI:15377"/>
        <dbReference type="ChEBI" id="CHEBI:28938"/>
        <dbReference type="ChEBI" id="CHEBI:32682"/>
        <dbReference type="ChEBI" id="CHEBI:57743"/>
        <dbReference type="EC" id="3.5.3.6"/>
    </reaction>
</comment>
<dbReference type="PANTHER" id="PTHR47271:SF2">
    <property type="entry name" value="ARGININE DEIMINASE"/>
    <property type="match status" value="1"/>
</dbReference>
<dbReference type="PIRSF" id="PIRSF006356">
    <property type="entry name" value="Arg_deiminase"/>
    <property type="match status" value="1"/>
</dbReference>
<evidence type="ECO:0000313" key="8">
    <source>
        <dbReference type="Proteomes" id="UP001238179"/>
    </source>
</evidence>
<dbReference type="PANTHER" id="PTHR47271">
    <property type="entry name" value="ARGININE DEIMINASE"/>
    <property type="match status" value="1"/>
</dbReference>
<keyword evidence="8" id="KW-1185">Reference proteome</keyword>
<evidence type="ECO:0000256" key="2">
    <source>
        <dbReference type="ARBA" id="ARBA00010206"/>
    </source>
</evidence>
<protein>
    <recommendedName>
        <fullName evidence="3">arginine deiminase</fullName>
        <ecNumber evidence="3">3.5.3.6</ecNumber>
    </recommendedName>
</protein>
<dbReference type="Pfam" id="PF02274">
    <property type="entry name" value="ADI"/>
    <property type="match status" value="1"/>
</dbReference>
<organism evidence="7 8">
    <name type="scientific">Mesoterricola silvestris</name>
    <dbReference type="NCBI Taxonomy" id="2927979"/>
    <lineage>
        <taxon>Bacteria</taxon>
        <taxon>Pseudomonadati</taxon>
        <taxon>Acidobacteriota</taxon>
        <taxon>Holophagae</taxon>
        <taxon>Holophagales</taxon>
        <taxon>Holophagaceae</taxon>
        <taxon>Mesoterricola</taxon>
    </lineage>
</organism>
<reference evidence="8" key="1">
    <citation type="journal article" date="2023" name="Int. J. Syst. Evol. Microbiol.">
        <title>Mesoterricola silvestris gen. nov., sp. nov., Mesoterricola sediminis sp. nov., Geothrix oryzae sp. nov., Geothrix edaphica sp. nov., Geothrix rubra sp. nov., and Geothrix limicola sp. nov., six novel members of Acidobacteriota isolated from soils.</title>
        <authorList>
            <person name="Itoh H."/>
            <person name="Sugisawa Y."/>
            <person name="Mise K."/>
            <person name="Xu Z."/>
            <person name="Kuniyasu M."/>
            <person name="Ushijima N."/>
            <person name="Kawano K."/>
            <person name="Kobayashi E."/>
            <person name="Shiratori Y."/>
            <person name="Masuda Y."/>
            <person name="Senoo K."/>
        </authorList>
    </citation>
    <scope>NUCLEOTIDE SEQUENCE [LARGE SCALE GENOMIC DNA]</scope>
    <source>
        <strain evidence="8">W79</strain>
    </source>
</reference>
<sequence>MPAIELSIFSEIGRLRQVVVHKPGPEVDMMVPDMMEQLLFDDILYGDLARAEHEVFRKVLARVADEVLDIQDLFVESMESEGVKLAFIEDFRRLVDMPDESANLLRDMAPADVARAVITGIPWDDTLDHTHWQKRFDYTVRPIPNLLFMRDPAAVVGRGYNINFMATWAREREPLILSYVFRHHPRLRHLQESDRLFDQLTPLLKGQIRMPQSLEGGDTLVLSDKVLAVGCSERTSADAIHMLAENLRRQDLSFDTLLMVLMPKVRSAMHLDTIFTRVSESECLIYPPFFTDQSRELLNVVKFDLRHPTLHTSVEANLLRALRGAGIDLEPIRCGGDNYIMQQREQWTDGANAFCLAPGVIVMYSRNHATADELAKAGYRILMARDLIADPSIDLLDGGKWAVMLESAELSRARGGPRCMTMPLARS</sequence>
<dbReference type="AlphaFoldDB" id="A0AA48GPS8"/>
<evidence type="ECO:0000313" key="7">
    <source>
        <dbReference type="EMBL" id="BDU73874.1"/>
    </source>
</evidence>
<evidence type="ECO:0000256" key="4">
    <source>
        <dbReference type="ARBA" id="ARBA00022801"/>
    </source>
</evidence>